<name>A0A2S5B9L0_9BASI</name>
<dbReference type="EMBL" id="PJQD01000036">
    <property type="protein sequence ID" value="POY73470.1"/>
    <property type="molecule type" value="Genomic_DNA"/>
</dbReference>
<evidence type="ECO:0000256" key="3">
    <source>
        <dbReference type="ARBA" id="ARBA00022833"/>
    </source>
</evidence>
<evidence type="ECO:0000256" key="4">
    <source>
        <dbReference type="PROSITE-ProRule" id="PRU00175"/>
    </source>
</evidence>
<feature type="domain" description="RING-type" evidence="7">
    <location>
        <begin position="147"/>
        <end position="202"/>
    </location>
</feature>
<evidence type="ECO:0000313" key="9">
    <source>
        <dbReference type="Proteomes" id="UP000237144"/>
    </source>
</evidence>
<keyword evidence="2 4" id="KW-0863">Zinc-finger</keyword>
<comment type="caution">
    <text evidence="8">The sequence shown here is derived from an EMBL/GenBank/DDBJ whole genome shotgun (WGS) entry which is preliminary data.</text>
</comment>
<dbReference type="SMART" id="SM00184">
    <property type="entry name" value="RING"/>
    <property type="match status" value="1"/>
</dbReference>
<dbReference type="InterPro" id="IPR001841">
    <property type="entry name" value="Znf_RING"/>
</dbReference>
<dbReference type="GO" id="GO:0008270">
    <property type="term" value="F:zinc ion binding"/>
    <property type="evidence" value="ECO:0007669"/>
    <property type="project" value="UniProtKB-KW"/>
</dbReference>
<feature type="region of interest" description="Disordered" evidence="6">
    <location>
        <begin position="281"/>
        <end position="300"/>
    </location>
</feature>
<dbReference type="Gene3D" id="3.30.40.10">
    <property type="entry name" value="Zinc/RING finger domain, C3HC4 (zinc finger)"/>
    <property type="match status" value="1"/>
</dbReference>
<protein>
    <recommendedName>
        <fullName evidence="7">RING-type domain-containing protein</fullName>
    </recommendedName>
</protein>
<dbReference type="Pfam" id="PF13445">
    <property type="entry name" value="zf-RING_UBOX"/>
    <property type="match status" value="1"/>
</dbReference>
<dbReference type="PANTHER" id="PTHR12109">
    <property type="entry name" value="RING FINGER PROTEIN 141-RELATED"/>
    <property type="match status" value="1"/>
</dbReference>
<sequence>MGFSEFIASAKDAIIPPAPPVPPKTEADLDRSKDEVIRRLTQELVMTRERKHDLERRQLQETKARKEAIERVRELEDVIALKNGMFDSLERQLELLEKHTAELQRKEAELVALRAEQAEQPISANDLAHRFEQLSDLFTQLQDTLTCPVCYEPFGRGQAVSLQCGHTFCQTCYTEWEQRHVEAFKNSPRQGVYTGPECPECRTADVRRGRVRIYSLEEVVRLVERGKREIAAHPYTPADIKPIEPITAAQLLLQEQDETQDDPRTDLDAVEVSIETHAPVAAETKAVERGNDAKQSESTVFDGTIGIIDATPPLLDPPPISEQSISDVQAAPSPEAPMGPSPGAPSSPIYTRADQSDEPDQPHPPPQSIAPPANTDAVIAADIVLPDASRLSLEETYLRERAAARLRAREEELRLETEAAARRAEEEEREAREAREQVLAERGRRPYAVGAVGRSD</sequence>
<dbReference type="PROSITE" id="PS00518">
    <property type="entry name" value="ZF_RING_1"/>
    <property type="match status" value="1"/>
</dbReference>
<organism evidence="8 9">
    <name type="scientific">Rhodotorula taiwanensis</name>
    <dbReference type="NCBI Taxonomy" id="741276"/>
    <lineage>
        <taxon>Eukaryota</taxon>
        <taxon>Fungi</taxon>
        <taxon>Dikarya</taxon>
        <taxon>Basidiomycota</taxon>
        <taxon>Pucciniomycotina</taxon>
        <taxon>Microbotryomycetes</taxon>
        <taxon>Sporidiobolales</taxon>
        <taxon>Sporidiobolaceae</taxon>
        <taxon>Rhodotorula</taxon>
    </lineage>
</organism>
<dbReference type="SUPFAM" id="SSF57850">
    <property type="entry name" value="RING/U-box"/>
    <property type="match status" value="1"/>
</dbReference>
<dbReference type="InterPro" id="IPR013083">
    <property type="entry name" value="Znf_RING/FYVE/PHD"/>
</dbReference>
<feature type="compositionally biased region" description="Basic and acidic residues" evidence="6">
    <location>
        <begin position="285"/>
        <end position="295"/>
    </location>
</feature>
<dbReference type="InterPro" id="IPR047126">
    <property type="entry name" value="RNF141-like"/>
</dbReference>
<evidence type="ECO:0000259" key="7">
    <source>
        <dbReference type="PROSITE" id="PS50089"/>
    </source>
</evidence>
<dbReference type="InterPro" id="IPR027370">
    <property type="entry name" value="Znf-RING_euk"/>
</dbReference>
<evidence type="ECO:0000256" key="5">
    <source>
        <dbReference type="SAM" id="Coils"/>
    </source>
</evidence>
<feature type="region of interest" description="Disordered" evidence="6">
    <location>
        <begin position="307"/>
        <end position="373"/>
    </location>
</feature>
<dbReference type="Proteomes" id="UP000237144">
    <property type="component" value="Unassembled WGS sequence"/>
</dbReference>
<gene>
    <name evidence="8" type="ORF">BMF94_3407</name>
</gene>
<dbReference type="PROSITE" id="PS50089">
    <property type="entry name" value="ZF_RING_2"/>
    <property type="match status" value="1"/>
</dbReference>
<evidence type="ECO:0000256" key="6">
    <source>
        <dbReference type="SAM" id="MobiDB-lite"/>
    </source>
</evidence>
<keyword evidence="3" id="KW-0862">Zinc</keyword>
<dbReference type="OrthoDB" id="3219336at2759"/>
<keyword evidence="1" id="KW-0479">Metal-binding</keyword>
<keyword evidence="9" id="KW-1185">Reference proteome</keyword>
<dbReference type="InterPro" id="IPR017907">
    <property type="entry name" value="Znf_RING_CS"/>
</dbReference>
<accession>A0A2S5B9L0</accession>
<feature type="compositionally biased region" description="Basic and acidic residues" evidence="6">
    <location>
        <begin position="420"/>
        <end position="444"/>
    </location>
</feature>
<feature type="compositionally biased region" description="Pro residues" evidence="6">
    <location>
        <begin position="334"/>
        <end position="345"/>
    </location>
</feature>
<proteinExistence type="predicted"/>
<dbReference type="STRING" id="741276.A0A2S5B9L0"/>
<evidence type="ECO:0000313" key="8">
    <source>
        <dbReference type="EMBL" id="POY73470.1"/>
    </source>
</evidence>
<dbReference type="AlphaFoldDB" id="A0A2S5B9L0"/>
<evidence type="ECO:0000256" key="1">
    <source>
        <dbReference type="ARBA" id="ARBA00022723"/>
    </source>
</evidence>
<evidence type="ECO:0000256" key="2">
    <source>
        <dbReference type="ARBA" id="ARBA00022771"/>
    </source>
</evidence>
<reference evidence="8 9" key="1">
    <citation type="journal article" date="2018" name="Front. Microbiol.">
        <title>Prospects for Fungal Bioremediation of Acidic Radioactive Waste Sites: Characterization and Genome Sequence of Rhodotorula taiwanensis MD1149.</title>
        <authorList>
            <person name="Tkavc R."/>
            <person name="Matrosova V.Y."/>
            <person name="Grichenko O.E."/>
            <person name="Gostincar C."/>
            <person name="Volpe R.P."/>
            <person name="Klimenkova P."/>
            <person name="Gaidamakova E.K."/>
            <person name="Zhou C.E."/>
            <person name="Stewart B.J."/>
            <person name="Lyman M.G."/>
            <person name="Malfatti S.A."/>
            <person name="Rubinfeld B."/>
            <person name="Courtot M."/>
            <person name="Singh J."/>
            <person name="Dalgard C.L."/>
            <person name="Hamilton T."/>
            <person name="Frey K.G."/>
            <person name="Gunde-Cimerman N."/>
            <person name="Dugan L."/>
            <person name="Daly M.J."/>
        </authorList>
    </citation>
    <scope>NUCLEOTIDE SEQUENCE [LARGE SCALE GENOMIC DNA]</scope>
    <source>
        <strain evidence="8 9">MD1149</strain>
    </source>
</reference>
<keyword evidence="5" id="KW-0175">Coiled coil</keyword>
<feature type="region of interest" description="Disordered" evidence="6">
    <location>
        <begin position="420"/>
        <end position="456"/>
    </location>
</feature>
<feature type="coiled-coil region" evidence="5">
    <location>
        <begin position="37"/>
        <end position="116"/>
    </location>
</feature>